<dbReference type="OrthoDB" id="3257095at2759"/>
<gene>
    <name evidence="2" type="ORF">P170DRAFT_1749</name>
</gene>
<protein>
    <submittedName>
        <fullName evidence="2">Uncharacterized protein</fullName>
    </submittedName>
</protein>
<dbReference type="GeneID" id="36550329"/>
<dbReference type="VEuPathDB" id="FungiDB:P170DRAFT_1749"/>
<keyword evidence="1" id="KW-1133">Transmembrane helix</keyword>
<keyword evidence="1" id="KW-0472">Membrane</keyword>
<keyword evidence="1" id="KW-0812">Transmembrane</keyword>
<sequence>MCHCFHCVSGRHDHPRTGCSHYPDYVFELINIGSTVALNALITLTIGSLLNSYIVIVACVAWRRISGEPLPPRHWSLGRWGPSDQSWSAGLSYPGIRLCHVPSHFLGDAGIDELEFAHVWRDVDLFDCLLLPLRTKNVCSAGCIGEA</sequence>
<dbReference type="EMBL" id="MSFO01000001">
    <property type="protein sequence ID" value="PLB53665.1"/>
    <property type="molecule type" value="Genomic_DNA"/>
</dbReference>
<name>A0A2I2GLA6_9EURO</name>
<keyword evidence="3" id="KW-1185">Reference proteome</keyword>
<accession>A0A2I2GLA6</accession>
<dbReference type="Proteomes" id="UP000234275">
    <property type="component" value="Unassembled WGS sequence"/>
</dbReference>
<evidence type="ECO:0000313" key="3">
    <source>
        <dbReference type="Proteomes" id="UP000234275"/>
    </source>
</evidence>
<dbReference type="RefSeq" id="XP_024708967.1">
    <property type="nucleotide sequence ID" value="XM_024842631.1"/>
</dbReference>
<organism evidence="2 3">
    <name type="scientific">Aspergillus steynii IBT 23096</name>
    <dbReference type="NCBI Taxonomy" id="1392250"/>
    <lineage>
        <taxon>Eukaryota</taxon>
        <taxon>Fungi</taxon>
        <taxon>Dikarya</taxon>
        <taxon>Ascomycota</taxon>
        <taxon>Pezizomycotina</taxon>
        <taxon>Eurotiomycetes</taxon>
        <taxon>Eurotiomycetidae</taxon>
        <taxon>Eurotiales</taxon>
        <taxon>Aspergillaceae</taxon>
        <taxon>Aspergillus</taxon>
        <taxon>Aspergillus subgen. Circumdati</taxon>
    </lineage>
</organism>
<dbReference type="AlphaFoldDB" id="A0A2I2GLA6"/>
<comment type="caution">
    <text evidence="2">The sequence shown here is derived from an EMBL/GenBank/DDBJ whole genome shotgun (WGS) entry which is preliminary data.</text>
</comment>
<proteinExistence type="predicted"/>
<evidence type="ECO:0000313" key="2">
    <source>
        <dbReference type="EMBL" id="PLB53665.1"/>
    </source>
</evidence>
<feature type="transmembrane region" description="Helical" evidence="1">
    <location>
        <begin position="36"/>
        <end position="62"/>
    </location>
</feature>
<dbReference type="STRING" id="1392250.A0A2I2GLA6"/>
<reference evidence="2 3" key="1">
    <citation type="submission" date="2016-12" db="EMBL/GenBank/DDBJ databases">
        <title>The genomes of Aspergillus section Nigri reveals drivers in fungal speciation.</title>
        <authorList>
            <consortium name="DOE Joint Genome Institute"/>
            <person name="Vesth T.C."/>
            <person name="Nybo J."/>
            <person name="Theobald S."/>
            <person name="Brandl J."/>
            <person name="Frisvad J.C."/>
            <person name="Nielsen K.F."/>
            <person name="Lyhne E.K."/>
            <person name="Kogle M.E."/>
            <person name="Kuo A."/>
            <person name="Riley R."/>
            <person name="Clum A."/>
            <person name="Nolan M."/>
            <person name="Lipzen A."/>
            <person name="Salamov A."/>
            <person name="Henrissat B."/>
            <person name="Wiebenga A."/>
            <person name="De Vries R.P."/>
            <person name="Grigoriev I.V."/>
            <person name="Mortensen U.H."/>
            <person name="Andersen M.R."/>
            <person name="Baker S.E."/>
        </authorList>
    </citation>
    <scope>NUCLEOTIDE SEQUENCE [LARGE SCALE GENOMIC DNA]</scope>
    <source>
        <strain evidence="2 3">IBT 23096</strain>
    </source>
</reference>
<evidence type="ECO:0000256" key="1">
    <source>
        <dbReference type="SAM" id="Phobius"/>
    </source>
</evidence>